<sequence length="42" mass="4955">MGLTAENKKKPVWDRLLNMESNNKFLRTSSFTRLPSPHWSHV</sequence>
<keyword evidence="2" id="KW-1185">Reference proteome</keyword>
<comment type="caution">
    <text evidence="1">The sequence shown here is derived from an EMBL/GenBank/DDBJ whole genome shotgun (WGS) entry which is preliminary data.</text>
</comment>
<organism evidence="1 2">
    <name type="scientific">Bacillus badius</name>
    <dbReference type="NCBI Taxonomy" id="1455"/>
    <lineage>
        <taxon>Bacteria</taxon>
        <taxon>Bacillati</taxon>
        <taxon>Bacillota</taxon>
        <taxon>Bacilli</taxon>
        <taxon>Bacillales</taxon>
        <taxon>Bacillaceae</taxon>
        <taxon>Pseudobacillus</taxon>
    </lineage>
</organism>
<reference evidence="1 2" key="1">
    <citation type="submission" date="2015-01" db="EMBL/GenBank/DDBJ databases">
        <title>Genome Assembly of Bacillus badius MTCC 1458.</title>
        <authorList>
            <person name="Verma A."/>
            <person name="Khatri I."/>
            <person name="Mual P."/>
            <person name="Subramanian S."/>
            <person name="Krishnamurthi S."/>
        </authorList>
    </citation>
    <scope>NUCLEOTIDE SEQUENCE [LARGE SCALE GENOMIC DNA]</scope>
    <source>
        <strain evidence="1 2">MTCC 1458</strain>
    </source>
</reference>
<proteinExistence type="predicted"/>
<evidence type="ECO:0000313" key="2">
    <source>
        <dbReference type="Proteomes" id="UP000031982"/>
    </source>
</evidence>
<evidence type="ECO:0000313" key="1">
    <source>
        <dbReference type="EMBL" id="KIL79769.1"/>
    </source>
</evidence>
<protein>
    <recommendedName>
        <fullName evidence="3">Mobile element protein</fullName>
    </recommendedName>
</protein>
<dbReference type="EMBL" id="JXLP01000002">
    <property type="protein sequence ID" value="KIL79769.1"/>
    <property type="molecule type" value="Genomic_DNA"/>
</dbReference>
<evidence type="ECO:0008006" key="3">
    <source>
        <dbReference type="Google" id="ProtNLM"/>
    </source>
</evidence>
<accession>A0ABR5AYG2</accession>
<name>A0ABR5AYG2_BACBA</name>
<dbReference type="Proteomes" id="UP000031982">
    <property type="component" value="Unassembled WGS sequence"/>
</dbReference>
<gene>
    <name evidence="1" type="ORF">SD77_2223</name>
</gene>